<dbReference type="OrthoDB" id="9774179at2"/>
<dbReference type="Pfam" id="PF01515">
    <property type="entry name" value="PTA_PTB"/>
    <property type="match status" value="1"/>
</dbReference>
<keyword evidence="3 5" id="KW-0012">Acyltransferase</keyword>
<dbReference type="PANTHER" id="PTHR43356">
    <property type="entry name" value="PHOSPHATE ACETYLTRANSFERASE"/>
    <property type="match status" value="1"/>
</dbReference>
<reference evidence="5 6" key="1">
    <citation type="submission" date="2006-07" db="EMBL/GenBank/DDBJ databases">
        <title>Annotation of the draft genome assembly of Chlorobium ferroxidans DSM 13031.</title>
        <authorList>
            <consortium name="US DOE Joint Genome Institute (JGI-ORNL)"/>
            <person name="Larimer F."/>
            <person name="Land M."/>
            <person name="Hauser L."/>
        </authorList>
    </citation>
    <scope>NUCLEOTIDE SEQUENCE [LARGE SCALE GENOMIC DNA]</scope>
    <source>
        <strain evidence="5 6">DSM 13031</strain>
    </source>
</reference>
<sequence length="328" mass="35125">MTDTLHMFASDEPPEIQVHSHDRYHAVLKACEELPPVITAVVHPVDELVLSSIVTAEQENLITPVLVGPLGRVRDVAERAGIDISAWQLVDVKHSHAAAQKAVELAAAGTVDAIMKGSLHTEEMLYPVVASTSGLRTGRRLSHSYVMDTAGYHKWLIITDAVVNIAPDLLAKADICRNAADVWLALTDEHRLPKIAVLAAVELVNPKMQATLDAAALCKMAERKQIIGCIIDGPLALDNAVSREAALEKGIVSDVAGDPDILLAPDIEAGNILAKQITFINRADAAGIVMGARVPIILTSRADSQRTRILSCALAVLVSDARRSGRIK</sequence>
<dbReference type="SUPFAM" id="SSF53659">
    <property type="entry name" value="Isocitrate/Isopropylmalate dehydrogenase-like"/>
    <property type="match status" value="1"/>
</dbReference>
<feature type="domain" description="Phosphate acetyl/butaryl transferase" evidence="4">
    <location>
        <begin position="98"/>
        <end position="315"/>
    </location>
</feature>
<dbReference type="PIRSF" id="PIRSF000428">
    <property type="entry name" value="P_Ac_trans"/>
    <property type="match status" value="1"/>
</dbReference>
<evidence type="ECO:0000313" key="6">
    <source>
        <dbReference type="Proteomes" id="UP000004162"/>
    </source>
</evidence>
<gene>
    <name evidence="5" type="ORF">CferDRAFT_0936</name>
</gene>
<keyword evidence="6" id="KW-1185">Reference proteome</keyword>
<evidence type="ECO:0000256" key="2">
    <source>
        <dbReference type="ARBA" id="ARBA00022679"/>
    </source>
</evidence>
<name>Q0YRQ1_9CHLB</name>
<dbReference type="GO" id="GO:0050182">
    <property type="term" value="F:phosphate butyryltransferase activity"/>
    <property type="evidence" value="ECO:0007669"/>
    <property type="project" value="UniProtKB-EC"/>
</dbReference>
<protein>
    <submittedName>
        <fullName evidence="5">Phosphate butyryltransferase</fullName>
        <ecNumber evidence="5">2.3.1.19</ecNumber>
    </submittedName>
</protein>
<dbReference type="NCBIfam" id="NF006045">
    <property type="entry name" value="PRK08190.1"/>
    <property type="match status" value="1"/>
</dbReference>
<evidence type="ECO:0000259" key="4">
    <source>
        <dbReference type="Pfam" id="PF01515"/>
    </source>
</evidence>
<dbReference type="RefSeq" id="WP_006366364.1">
    <property type="nucleotide sequence ID" value="NZ_AASE01000009.1"/>
</dbReference>
<evidence type="ECO:0000256" key="3">
    <source>
        <dbReference type="ARBA" id="ARBA00023315"/>
    </source>
</evidence>
<evidence type="ECO:0000313" key="5">
    <source>
        <dbReference type="EMBL" id="EAT58962.1"/>
    </source>
</evidence>
<evidence type="ECO:0000256" key="1">
    <source>
        <dbReference type="ARBA" id="ARBA00005656"/>
    </source>
</evidence>
<dbReference type="EMBL" id="AASE01000009">
    <property type="protein sequence ID" value="EAT58962.1"/>
    <property type="molecule type" value="Genomic_DNA"/>
</dbReference>
<comment type="similarity">
    <text evidence="1">Belongs to the phosphate acetyltransferase and butyryltransferase family.</text>
</comment>
<comment type="caution">
    <text evidence="5">The sequence shown here is derived from an EMBL/GenBank/DDBJ whole genome shotgun (WGS) entry which is preliminary data.</text>
</comment>
<dbReference type="InterPro" id="IPR050500">
    <property type="entry name" value="Phos_Acetyltrans/Butyryltrans"/>
</dbReference>
<dbReference type="InterPro" id="IPR012147">
    <property type="entry name" value="P_Ac_Bu_trans"/>
</dbReference>
<dbReference type="NCBIfam" id="NF008852">
    <property type="entry name" value="PRK11890.1"/>
    <property type="match status" value="1"/>
</dbReference>
<keyword evidence="2 5" id="KW-0808">Transferase</keyword>
<dbReference type="Proteomes" id="UP000004162">
    <property type="component" value="Unassembled WGS sequence"/>
</dbReference>
<reference evidence="5 6" key="2">
    <citation type="submission" date="2006-07" db="EMBL/GenBank/DDBJ databases">
        <title>Sequencing of the draft genome and assembly of Chlorobium ferroxidans DSM 13031.</title>
        <authorList>
            <consortium name="US DOE Joint Genome Institute (JGI-PGF)"/>
            <person name="Copeland A."/>
            <person name="Lucas S."/>
            <person name="Lapidus A."/>
            <person name="Barry K."/>
            <person name="Glavina del Rio T."/>
            <person name="Dalin E."/>
            <person name="Tice H."/>
            <person name="Bruce D."/>
            <person name="Pitluck S."/>
            <person name="Richardson P."/>
        </authorList>
    </citation>
    <scope>NUCLEOTIDE SEQUENCE [LARGE SCALE GENOMIC DNA]</scope>
    <source>
        <strain evidence="5 6">DSM 13031</strain>
    </source>
</reference>
<dbReference type="AlphaFoldDB" id="Q0YRQ1"/>
<accession>Q0YRQ1</accession>
<proteinExistence type="inferred from homology"/>
<dbReference type="EC" id="2.3.1.19" evidence="5"/>
<dbReference type="InterPro" id="IPR002505">
    <property type="entry name" value="PTA_PTB"/>
</dbReference>
<organism evidence="5 6">
    <name type="scientific">Chlorobium ferrooxidans DSM 13031</name>
    <dbReference type="NCBI Taxonomy" id="377431"/>
    <lineage>
        <taxon>Bacteria</taxon>
        <taxon>Pseudomonadati</taxon>
        <taxon>Chlorobiota</taxon>
        <taxon>Chlorobiia</taxon>
        <taxon>Chlorobiales</taxon>
        <taxon>Chlorobiaceae</taxon>
        <taxon>Chlorobium/Pelodictyon group</taxon>
        <taxon>Chlorobium</taxon>
    </lineage>
</organism>
<dbReference type="Gene3D" id="3.40.718.10">
    <property type="entry name" value="Isopropylmalate Dehydrogenase"/>
    <property type="match status" value="1"/>
</dbReference>
<dbReference type="PANTHER" id="PTHR43356:SF2">
    <property type="entry name" value="PHOSPHATE ACETYLTRANSFERASE"/>
    <property type="match status" value="1"/>
</dbReference>